<feature type="region of interest" description="Disordered" evidence="1">
    <location>
        <begin position="44"/>
        <end position="63"/>
    </location>
</feature>
<evidence type="ECO:0000313" key="2">
    <source>
        <dbReference type="EMBL" id="CAK6970042.1"/>
    </source>
</evidence>
<proteinExistence type="predicted"/>
<dbReference type="Proteomes" id="UP001314229">
    <property type="component" value="Unassembled WGS sequence"/>
</dbReference>
<dbReference type="EMBL" id="CAWUFR010000148">
    <property type="protein sequence ID" value="CAK6970042.1"/>
    <property type="molecule type" value="Genomic_DNA"/>
</dbReference>
<accession>A0AAV1PDS8</accession>
<protein>
    <submittedName>
        <fullName evidence="2">Uncharacterized protein</fullName>
    </submittedName>
</protein>
<reference evidence="2 3" key="1">
    <citation type="submission" date="2024-01" db="EMBL/GenBank/DDBJ databases">
        <authorList>
            <person name="Alioto T."/>
            <person name="Alioto T."/>
            <person name="Gomez Garrido J."/>
        </authorList>
    </citation>
    <scope>NUCLEOTIDE SEQUENCE [LARGE SCALE GENOMIC DNA]</scope>
</reference>
<dbReference type="AlphaFoldDB" id="A0AAV1PDS8"/>
<evidence type="ECO:0000313" key="3">
    <source>
        <dbReference type="Proteomes" id="UP001314229"/>
    </source>
</evidence>
<organism evidence="2 3">
    <name type="scientific">Scomber scombrus</name>
    <name type="common">Atlantic mackerel</name>
    <name type="synonym">Scomber vernalis</name>
    <dbReference type="NCBI Taxonomy" id="13677"/>
    <lineage>
        <taxon>Eukaryota</taxon>
        <taxon>Metazoa</taxon>
        <taxon>Chordata</taxon>
        <taxon>Craniata</taxon>
        <taxon>Vertebrata</taxon>
        <taxon>Euteleostomi</taxon>
        <taxon>Actinopterygii</taxon>
        <taxon>Neopterygii</taxon>
        <taxon>Teleostei</taxon>
        <taxon>Neoteleostei</taxon>
        <taxon>Acanthomorphata</taxon>
        <taxon>Pelagiaria</taxon>
        <taxon>Scombriformes</taxon>
        <taxon>Scombridae</taxon>
        <taxon>Scomber</taxon>
    </lineage>
</organism>
<sequence>MRLAQEDMVDMQDRRLLICTDVPPHIHKRVTTVTGSALPGARLRRLPLGPSTLHTAPFDSDGS</sequence>
<keyword evidence="3" id="KW-1185">Reference proteome</keyword>
<comment type="caution">
    <text evidence="2">The sequence shown here is derived from an EMBL/GenBank/DDBJ whole genome shotgun (WGS) entry which is preliminary data.</text>
</comment>
<evidence type="ECO:0000256" key="1">
    <source>
        <dbReference type="SAM" id="MobiDB-lite"/>
    </source>
</evidence>
<gene>
    <name evidence="2" type="ORF">FSCOSCO3_A029616</name>
</gene>
<name>A0AAV1PDS8_SCOSC</name>